<dbReference type="InParanoid" id="A0A1B1AIU9"/>
<protein>
    <submittedName>
        <fullName evidence="1">Uncharacterized protein</fullName>
    </submittedName>
</protein>
<sequence>MLGLAPKPQTKTPPPAKRWRNYYRVYHVLTLYRVGTVFPGIHAGPDAFPSQELAEQHASNFLAAFNPPGRYIMDFVGAFPEGDAAN</sequence>
<dbReference type="Proteomes" id="UP000092498">
    <property type="component" value="Chromosome"/>
</dbReference>
<evidence type="ECO:0000313" key="2">
    <source>
        <dbReference type="Proteomes" id="UP000092498"/>
    </source>
</evidence>
<name>A0A1B1AIU9_9PROT</name>
<dbReference type="KEGG" id="cbot:ATE48_11420"/>
<organism evidence="1 2">
    <name type="scientific">Candidatus Viadribacter manganicus</name>
    <dbReference type="NCBI Taxonomy" id="1759059"/>
    <lineage>
        <taxon>Bacteria</taxon>
        <taxon>Pseudomonadati</taxon>
        <taxon>Pseudomonadota</taxon>
        <taxon>Alphaproteobacteria</taxon>
        <taxon>Hyphomonadales</taxon>
        <taxon>Hyphomonadaceae</taxon>
        <taxon>Candidatus Viadribacter</taxon>
    </lineage>
</organism>
<keyword evidence="2" id="KW-1185">Reference proteome</keyword>
<reference evidence="1 2" key="1">
    <citation type="submission" date="2015-11" db="EMBL/GenBank/DDBJ databases">
        <title>Whole-Genome Sequence of Candidatus Oderbacter manganicum from the National Park Lower Oder Valley, Germany.</title>
        <authorList>
            <person name="Braun B."/>
            <person name="Liere K."/>
            <person name="Szewzyk U."/>
        </authorList>
    </citation>
    <scope>NUCLEOTIDE SEQUENCE [LARGE SCALE GENOMIC DNA]</scope>
    <source>
        <strain evidence="1 2">OTSz_A_272</strain>
    </source>
</reference>
<dbReference type="STRING" id="1759059.ATE48_11420"/>
<dbReference type="OrthoDB" id="8480990at2"/>
<accession>A0A1B1AIU9</accession>
<proteinExistence type="predicted"/>
<dbReference type="RefSeq" id="WP_066771633.1">
    <property type="nucleotide sequence ID" value="NZ_CP013244.1"/>
</dbReference>
<gene>
    <name evidence="1" type="ORF">ATE48_11420</name>
</gene>
<dbReference type="EMBL" id="CP013244">
    <property type="protein sequence ID" value="ANP46482.1"/>
    <property type="molecule type" value="Genomic_DNA"/>
</dbReference>
<evidence type="ECO:0000313" key="1">
    <source>
        <dbReference type="EMBL" id="ANP46482.1"/>
    </source>
</evidence>
<dbReference type="AlphaFoldDB" id="A0A1B1AIU9"/>